<name>A0A0N1IC54_PAPMA</name>
<dbReference type="InParanoid" id="A0A0N1IC54"/>
<protein>
    <submittedName>
        <fullName evidence="2">Uncharacterized protein</fullName>
    </submittedName>
</protein>
<organism evidence="2 3">
    <name type="scientific">Papilio machaon</name>
    <name type="common">Old World swallowtail butterfly</name>
    <dbReference type="NCBI Taxonomy" id="76193"/>
    <lineage>
        <taxon>Eukaryota</taxon>
        <taxon>Metazoa</taxon>
        <taxon>Ecdysozoa</taxon>
        <taxon>Arthropoda</taxon>
        <taxon>Hexapoda</taxon>
        <taxon>Insecta</taxon>
        <taxon>Pterygota</taxon>
        <taxon>Neoptera</taxon>
        <taxon>Endopterygota</taxon>
        <taxon>Lepidoptera</taxon>
        <taxon>Glossata</taxon>
        <taxon>Ditrysia</taxon>
        <taxon>Papilionoidea</taxon>
        <taxon>Papilionidae</taxon>
        <taxon>Papilioninae</taxon>
        <taxon>Papilio</taxon>
    </lineage>
</organism>
<reference evidence="2 3" key="1">
    <citation type="journal article" date="2015" name="Nat. Commun.">
        <title>Outbred genome sequencing and CRISPR/Cas9 gene editing in butterflies.</title>
        <authorList>
            <person name="Li X."/>
            <person name="Fan D."/>
            <person name="Zhang W."/>
            <person name="Liu G."/>
            <person name="Zhang L."/>
            <person name="Zhao L."/>
            <person name="Fang X."/>
            <person name="Chen L."/>
            <person name="Dong Y."/>
            <person name="Chen Y."/>
            <person name="Ding Y."/>
            <person name="Zhao R."/>
            <person name="Feng M."/>
            <person name="Zhu Y."/>
            <person name="Feng Y."/>
            <person name="Jiang X."/>
            <person name="Zhu D."/>
            <person name="Xiang H."/>
            <person name="Feng X."/>
            <person name="Li S."/>
            <person name="Wang J."/>
            <person name="Zhang G."/>
            <person name="Kronforst M.R."/>
            <person name="Wang W."/>
        </authorList>
    </citation>
    <scope>NUCLEOTIDE SEQUENCE [LARGE SCALE GENOMIC DNA]</scope>
    <source>
        <strain evidence="2">Ya'a_city_454_Pm</strain>
        <tissue evidence="2">Whole body</tissue>
    </source>
</reference>
<feature type="region of interest" description="Disordered" evidence="1">
    <location>
        <begin position="30"/>
        <end position="114"/>
    </location>
</feature>
<proteinExistence type="predicted"/>
<sequence>MAEAELRAVFNALENHFPDAFRAAKIAAQNISRPASRSSNASMSGSEATSSYDSEMEVSASSPSDSNDGFTTVKNKKKRKKRPSSTASTSSSPVPLKAPKHIPLTEAGLTQPSATPIPSLMAIPVAPCTDVPVPSPQRPPLHL</sequence>
<evidence type="ECO:0000256" key="1">
    <source>
        <dbReference type="SAM" id="MobiDB-lite"/>
    </source>
</evidence>
<keyword evidence="3" id="KW-1185">Reference proteome</keyword>
<dbReference type="AlphaFoldDB" id="A0A0N1IC54"/>
<accession>A0A0N1IC54</accession>
<dbReference type="Proteomes" id="UP000053240">
    <property type="component" value="Unassembled WGS sequence"/>
</dbReference>
<gene>
    <name evidence="2" type="ORF">RR48_00971</name>
</gene>
<evidence type="ECO:0000313" key="3">
    <source>
        <dbReference type="Proteomes" id="UP000053240"/>
    </source>
</evidence>
<evidence type="ECO:0000313" key="2">
    <source>
        <dbReference type="EMBL" id="KPJ19187.1"/>
    </source>
</evidence>
<feature type="compositionally biased region" description="Polar residues" evidence="1">
    <location>
        <begin position="59"/>
        <end position="70"/>
    </location>
</feature>
<feature type="compositionally biased region" description="Basic residues" evidence="1">
    <location>
        <begin position="74"/>
        <end position="83"/>
    </location>
</feature>
<feature type="compositionally biased region" description="Low complexity" evidence="1">
    <location>
        <begin position="84"/>
        <end position="94"/>
    </location>
</feature>
<feature type="compositionally biased region" description="Low complexity" evidence="1">
    <location>
        <begin position="32"/>
        <end position="51"/>
    </location>
</feature>
<dbReference type="EMBL" id="KQ459939">
    <property type="protein sequence ID" value="KPJ19187.1"/>
    <property type="molecule type" value="Genomic_DNA"/>
</dbReference>